<evidence type="ECO:0000313" key="1">
    <source>
        <dbReference type="EMBL" id="DAF55239.1"/>
    </source>
</evidence>
<organism evidence="1">
    <name type="scientific">Siphoviridae sp. ctZHD14</name>
    <dbReference type="NCBI Taxonomy" id="2827891"/>
    <lineage>
        <taxon>Viruses</taxon>
        <taxon>Duplodnaviria</taxon>
        <taxon>Heunggongvirae</taxon>
        <taxon>Uroviricota</taxon>
        <taxon>Caudoviricetes</taxon>
    </lineage>
</organism>
<reference evidence="1" key="1">
    <citation type="journal article" date="2021" name="Proc. Natl. Acad. Sci. U.S.A.">
        <title>A Catalog of Tens of Thousands of Viruses from Human Metagenomes Reveals Hidden Associations with Chronic Diseases.</title>
        <authorList>
            <person name="Tisza M.J."/>
            <person name="Buck C.B."/>
        </authorList>
    </citation>
    <scope>NUCLEOTIDE SEQUENCE</scope>
    <source>
        <strain evidence="1">CtZHD14</strain>
    </source>
</reference>
<protein>
    <submittedName>
        <fullName evidence="1">Uncharacterized protein</fullName>
    </submittedName>
</protein>
<accession>A0A8S5SX16</accession>
<name>A0A8S5SX16_9CAUD</name>
<proteinExistence type="predicted"/>
<sequence length="37" mass="4234">MGGVWYNGADTLFQPLLVRSSSRSFERLFVLSRSIDQ</sequence>
<dbReference type="EMBL" id="BK032687">
    <property type="protein sequence ID" value="DAF55239.1"/>
    <property type="molecule type" value="Genomic_DNA"/>
</dbReference>